<gene>
    <name evidence="6" type="ORF">BCR41DRAFT_326810</name>
</gene>
<keyword evidence="7" id="KW-1185">Reference proteome</keyword>
<dbReference type="Proteomes" id="UP000193648">
    <property type="component" value="Unassembled WGS sequence"/>
</dbReference>
<dbReference type="OrthoDB" id="654211at2759"/>
<feature type="domain" description="C2H2-type" evidence="5">
    <location>
        <begin position="202"/>
        <end position="231"/>
    </location>
</feature>
<dbReference type="PANTHER" id="PTHR23235:SF120">
    <property type="entry name" value="KRUPPEL-LIKE FACTOR 15"/>
    <property type="match status" value="1"/>
</dbReference>
<dbReference type="InParanoid" id="A0A1Y2GC32"/>
<keyword evidence="3" id="KW-0862">Zinc</keyword>
<dbReference type="GeneID" id="33563476"/>
<evidence type="ECO:0000313" key="7">
    <source>
        <dbReference type="Proteomes" id="UP000193648"/>
    </source>
</evidence>
<sequence>MLSQNSLNEPEDFVFFLEFDDIPDTSIDTPSAIDDASWLDLLNQKDQQEHSHTAIPSNTAVLEYYRCASIPSESECYQEMNVIEAQRVSSALVSSSSNRVLPGTYDQEMPMVADALSSYTPSYSSPSTFSPSSSLPLSSPYSSTSSSFASSSSPPSSSSSQLMAASLVKLPEHACPYCSKALTNASNLKAHIRTHFPKEKKYFCEVEGCSSRFLRNAELIRHKGTHSPTSTFRCEYCMKRCKRKDTLKRHQDKSCRANPTARKYKPYV</sequence>
<evidence type="ECO:0000256" key="3">
    <source>
        <dbReference type="ARBA" id="ARBA00022833"/>
    </source>
</evidence>
<dbReference type="STRING" id="64571.A0A1Y2GC32"/>
<dbReference type="InterPro" id="IPR036236">
    <property type="entry name" value="Znf_C2H2_sf"/>
</dbReference>
<evidence type="ECO:0000259" key="5">
    <source>
        <dbReference type="PROSITE" id="PS50157"/>
    </source>
</evidence>
<dbReference type="Pfam" id="PF00096">
    <property type="entry name" value="zf-C2H2"/>
    <property type="match status" value="1"/>
</dbReference>
<dbReference type="InterPro" id="IPR013087">
    <property type="entry name" value="Znf_C2H2_type"/>
</dbReference>
<dbReference type="SUPFAM" id="SSF57667">
    <property type="entry name" value="beta-beta-alpha zinc fingers"/>
    <property type="match status" value="2"/>
</dbReference>
<proteinExistence type="predicted"/>
<protein>
    <recommendedName>
        <fullName evidence="5">C2H2-type domain-containing protein</fullName>
    </recommendedName>
</protein>
<dbReference type="AlphaFoldDB" id="A0A1Y2GC32"/>
<dbReference type="GO" id="GO:0000981">
    <property type="term" value="F:DNA-binding transcription factor activity, RNA polymerase II-specific"/>
    <property type="evidence" value="ECO:0007669"/>
    <property type="project" value="TreeGrafter"/>
</dbReference>
<dbReference type="GO" id="GO:0008270">
    <property type="term" value="F:zinc ion binding"/>
    <property type="evidence" value="ECO:0007669"/>
    <property type="project" value="UniProtKB-KW"/>
</dbReference>
<dbReference type="EMBL" id="MCFF01000044">
    <property type="protein sequence ID" value="ORZ06753.1"/>
    <property type="molecule type" value="Genomic_DNA"/>
</dbReference>
<keyword evidence="2 4" id="KW-0863">Zinc-finger</keyword>
<reference evidence="6 7" key="1">
    <citation type="submission" date="2016-07" db="EMBL/GenBank/DDBJ databases">
        <title>Pervasive Adenine N6-methylation of Active Genes in Fungi.</title>
        <authorList>
            <consortium name="DOE Joint Genome Institute"/>
            <person name="Mondo S.J."/>
            <person name="Dannebaum R.O."/>
            <person name="Kuo R.C."/>
            <person name="Labutti K."/>
            <person name="Haridas S."/>
            <person name="Kuo A."/>
            <person name="Salamov A."/>
            <person name="Ahrendt S.R."/>
            <person name="Lipzen A."/>
            <person name="Sullivan W."/>
            <person name="Andreopoulos W.B."/>
            <person name="Clum A."/>
            <person name="Lindquist E."/>
            <person name="Daum C."/>
            <person name="Ramamoorthy G.K."/>
            <person name="Gryganskyi A."/>
            <person name="Culley D."/>
            <person name="Magnuson J.K."/>
            <person name="James T.Y."/>
            <person name="O'Malley M.A."/>
            <person name="Stajich J.E."/>
            <person name="Spatafora J.W."/>
            <person name="Visel A."/>
            <person name="Grigoriev I.V."/>
        </authorList>
    </citation>
    <scope>NUCLEOTIDE SEQUENCE [LARGE SCALE GENOMIC DNA]</scope>
    <source>
        <strain evidence="6 7">NRRL 3116</strain>
    </source>
</reference>
<organism evidence="6 7">
    <name type="scientific">Lobosporangium transversale</name>
    <dbReference type="NCBI Taxonomy" id="64571"/>
    <lineage>
        <taxon>Eukaryota</taxon>
        <taxon>Fungi</taxon>
        <taxon>Fungi incertae sedis</taxon>
        <taxon>Mucoromycota</taxon>
        <taxon>Mortierellomycotina</taxon>
        <taxon>Mortierellomycetes</taxon>
        <taxon>Mortierellales</taxon>
        <taxon>Mortierellaceae</taxon>
        <taxon>Lobosporangium</taxon>
    </lineage>
</organism>
<dbReference type="Gene3D" id="3.30.160.60">
    <property type="entry name" value="Classic Zinc Finger"/>
    <property type="match status" value="2"/>
</dbReference>
<evidence type="ECO:0000256" key="1">
    <source>
        <dbReference type="ARBA" id="ARBA00022723"/>
    </source>
</evidence>
<dbReference type="RefSeq" id="XP_021877674.1">
    <property type="nucleotide sequence ID" value="XM_022021632.1"/>
</dbReference>
<keyword evidence="1" id="KW-0479">Metal-binding</keyword>
<evidence type="ECO:0000256" key="4">
    <source>
        <dbReference type="PROSITE-ProRule" id="PRU00042"/>
    </source>
</evidence>
<dbReference type="SMART" id="SM00355">
    <property type="entry name" value="ZnF_C2H2"/>
    <property type="match status" value="3"/>
</dbReference>
<dbReference type="GO" id="GO:0000978">
    <property type="term" value="F:RNA polymerase II cis-regulatory region sequence-specific DNA binding"/>
    <property type="evidence" value="ECO:0007669"/>
    <property type="project" value="TreeGrafter"/>
</dbReference>
<feature type="domain" description="C2H2-type" evidence="5">
    <location>
        <begin position="173"/>
        <end position="200"/>
    </location>
</feature>
<evidence type="ECO:0000256" key="2">
    <source>
        <dbReference type="ARBA" id="ARBA00022771"/>
    </source>
</evidence>
<dbReference type="PROSITE" id="PS00028">
    <property type="entry name" value="ZINC_FINGER_C2H2_1"/>
    <property type="match status" value="2"/>
</dbReference>
<accession>A0A1Y2GC32</accession>
<comment type="caution">
    <text evidence="6">The sequence shown here is derived from an EMBL/GenBank/DDBJ whole genome shotgun (WGS) entry which is preliminary data.</text>
</comment>
<evidence type="ECO:0000313" key="6">
    <source>
        <dbReference type="EMBL" id="ORZ06753.1"/>
    </source>
</evidence>
<dbReference type="PANTHER" id="PTHR23235">
    <property type="entry name" value="KRUEPPEL-LIKE TRANSCRIPTION FACTOR"/>
    <property type="match status" value="1"/>
</dbReference>
<name>A0A1Y2GC32_9FUNG</name>
<dbReference type="PROSITE" id="PS50157">
    <property type="entry name" value="ZINC_FINGER_C2H2_2"/>
    <property type="match status" value="2"/>
</dbReference>